<name>A0A3D8QGQ0_9HELO</name>
<sequence>MSENEAQSAPPPDSLEQEAGPGSATLKKRSSSIAGNAPPTPALKRPSTDQSHESASGSLEYVYIVQQASYPQYGEGGDEILSVYSSLEAANAEAYDHIETEYGSDTEDVDEGVDENGCFWWSAPDVGEGDGVRVYVQRWEVKR</sequence>
<dbReference type="Proteomes" id="UP000256645">
    <property type="component" value="Unassembled WGS sequence"/>
</dbReference>
<gene>
    <name evidence="2" type="ORF">BP6252_12251</name>
</gene>
<dbReference type="AlphaFoldDB" id="A0A3D8QGQ0"/>
<evidence type="ECO:0000313" key="3">
    <source>
        <dbReference type="Proteomes" id="UP000256645"/>
    </source>
</evidence>
<evidence type="ECO:0000256" key="1">
    <source>
        <dbReference type="SAM" id="MobiDB-lite"/>
    </source>
</evidence>
<reference evidence="2 3" key="1">
    <citation type="journal article" date="2018" name="IMA Fungus">
        <title>IMA Genome-F 9: Draft genome sequence of Annulohypoxylon stygium, Aspergillus mulundensis, Berkeleyomyces basicola (syn. Thielaviopsis basicola), Ceratocystis smalleyi, two Cercospora beticola strains, Coleophoma cylindrospora, Fusarium fracticaudum, Phialophora cf. hyalina, and Morchella septimelata.</title>
        <authorList>
            <person name="Wingfield B.D."/>
            <person name="Bills G.F."/>
            <person name="Dong Y."/>
            <person name="Huang W."/>
            <person name="Nel W.J."/>
            <person name="Swalarsk-Parry B.S."/>
            <person name="Vaghefi N."/>
            <person name="Wilken P.M."/>
            <person name="An Z."/>
            <person name="de Beer Z.W."/>
            <person name="De Vos L."/>
            <person name="Chen L."/>
            <person name="Duong T.A."/>
            <person name="Gao Y."/>
            <person name="Hammerbacher A."/>
            <person name="Kikkert J.R."/>
            <person name="Li Y."/>
            <person name="Li H."/>
            <person name="Li K."/>
            <person name="Li Q."/>
            <person name="Liu X."/>
            <person name="Ma X."/>
            <person name="Naidoo K."/>
            <person name="Pethybridge S.J."/>
            <person name="Sun J."/>
            <person name="Steenkamp E.T."/>
            <person name="van der Nest M.A."/>
            <person name="van Wyk S."/>
            <person name="Wingfield M.J."/>
            <person name="Xiong C."/>
            <person name="Yue Q."/>
            <person name="Zhang X."/>
        </authorList>
    </citation>
    <scope>NUCLEOTIDE SEQUENCE [LARGE SCALE GENOMIC DNA]</scope>
    <source>
        <strain evidence="2 3">BP6252</strain>
    </source>
</reference>
<protein>
    <submittedName>
        <fullName evidence="2">Uncharacterized protein</fullName>
    </submittedName>
</protein>
<dbReference type="OrthoDB" id="3535214at2759"/>
<keyword evidence="3" id="KW-1185">Reference proteome</keyword>
<evidence type="ECO:0000313" key="2">
    <source>
        <dbReference type="EMBL" id="RDW60868.1"/>
    </source>
</evidence>
<organism evidence="2 3">
    <name type="scientific">Coleophoma cylindrospora</name>
    <dbReference type="NCBI Taxonomy" id="1849047"/>
    <lineage>
        <taxon>Eukaryota</taxon>
        <taxon>Fungi</taxon>
        <taxon>Dikarya</taxon>
        <taxon>Ascomycota</taxon>
        <taxon>Pezizomycotina</taxon>
        <taxon>Leotiomycetes</taxon>
        <taxon>Helotiales</taxon>
        <taxon>Dermateaceae</taxon>
        <taxon>Coleophoma</taxon>
    </lineage>
</organism>
<proteinExistence type="predicted"/>
<accession>A0A3D8QGQ0</accession>
<feature type="region of interest" description="Disordered" evidence="1">
    <location>
        <begin position="1"/>
        <end position="55"/>
    </location>
</feature>
<dbReference type="EMBL" id="PDLM01000015">
    <property type="protein sequence ID" value="RDW60868.1"/>
    <property type="molecule type" value="Genomic_DNA"/>
</dbReference>
<comment type="caution">
    <text evidence="2">The sequence shown here is derived from an EMBL/GenBank/DDBJ whole genome shotgun (WGS) entry which is preliminary data.</text>
</comment>